<dbReference type="InterPro" id="IPR025382">
    <property type="entry name" value="Cap4-like_endonuclease_dom"/>
</dbReference>
<dbReference type="KEGG" id="sinu:IMZ28_00670"/>
<name>A0A7M1S3N1_9BACT</name>
<organism evidence="2 3">
    <name type="scientific">Sulfurovum indicum</name>
    <dbReference type="NCBI Taxonomy" id="2779528"/>
    <lineage>
        <taxon>Bacteria</taxon>
        <taxon>Pseudomonadati</taxon>
        <taxon>Campylobacterota</taxon>
        <taxon>Epsilonproteobacteria</taxon>
        <taxon>Campylobacterales</taxon>
        <taxon>Sulfurovaceae</taxon>
        <taxon>Sulfurovum</taxon>
    </lineage>
</organism>
<accession>A0A7M1S3N1</accession>
<evidence type="ECO:0000313" key="3">
    <source>
        <dbReference type="Proteomes" id="UP000595074"/>
    </source>
</evidence>
<gene>
    <name evidence="2" type="ORF">IMZ28_00670</name>
</gene>
<dbReference type="GO" id="GO:0004518">
    <property type="term" value="F:nuclease activity"/>
    <property type="evidence" value="ECO:0007669"/>
    <property type="project" value="InterPro"/>
</dbReference>
<feature type="domain" description="CD-NTase associated protein 4-like DNA endonuclease" evidence="1">
    <location>
        <begin position="14"/>
        <end position="215"/>
    </location>
</feature>
<dbReference type="AlphaFoldDB" id="A0A7M1S3N1"/>
<evidence type="ECO:0000259" key="1">
    <source>
        <dbReference type="Pfam" id="PF14130"/>
    </source>
</evidence>
<evidence type="ECO:0000313" key="2">
    <source>
        <dbReference type="EMBL" id="QOR62033.1"/>
    </source>
</evidence>
<proteinExistence type="predicted"/>
<dbReference type="Proteomes" id="UP000595074">
    <property type="component" value="Chromosome"/>
</dbReference>
<protein>
    <submittedName>
        <fullName evidence="2">DUF4297 domain-containing protein</fullName>
    </submittedName>
</protein>
<reference evidence="2 3" key="1">
    <citation type="submission" date="2020-10" db="EMBL/GenBank/DDBJ databases">
        <title>The genome of sulfurovum sp.</title>
        <authorList>
            <person name="Xie S."/>
            <person name="Shao Z."/>
            <person name="Jiang L."/>
        </authorList>
    </citation>
    <scope>NUCLEOTIDE SEQUENCE [LARGE SCALE GENOMIC DNA]</scope>
    <source>
        <strain evidence="2 3">ST-419</strain>
    </source>
</reference>
<dbReference type="Pfam" id="PF14130">
    <property type="entry name" value="Cap4_nuclease"/>
    <property type="match status" value="1"/>
</dbReference>
<sequence length="354" mass="41077">MNNDNPLLASQREKAGSETFGKYLYQYHWALYRVLKEHEEGKEYAVFVELHEDVVLATSLDKNLANFEFSQIKTTKANFTQNSLVKIGKQNSVLGKLIDSSTKQKFADSITKINLVSTGGFNKDFHPKGLDLEDICISDIPVDNMSVLCSEIMKELSLQCFPINLHFITPELPEKGFQDSIIGYISKVVSKLYPDSMTQAEYIYRPLYDELTRKGIVKNDFKEWEELLDKKALTSITVNKVIRQFTKRKDDDKIFRELDEILKELGLNTIQRKSWIKSFERYYLNRIGNKTLHQLDIQKEIEVNINDCNDEISQLIDLCLINLSQNVKEKFNEEKDIKTAIICEFILKDIECKE</sequence>
<dbReference type="RefSeq" id="WP_197548736.1">
    <property type="nucleotide sequence ID" value="NZ_CP063164.1"/>
</dbReference>
<keyword evidence="3" id="KW-1185">Reference proteome</keyword>
<dbReference type="EMBL" id="CP063164">
    <property type="protein sequence ID" value="QOR62033.1"/>
    <property type="molecule type" value="Genomic_DNA"/>
</dbReference>